<evidence type="ECO:0000313" key="1">
    <source>
        <dbReference type="EMBL" id="AAP05582.1"/>
    </source>
</evidence>
<dbReference type="HOGENOM" id="CLU_3133768_0_0_0"/>
<name>Q821U4_CHLCV</name>
<dbReference type="KEGG" id="cca:CCA_00841"/>
<dbReference type="Proteomes" id="UP000002193">
    <property type="component" value="Chromosome"/>
</dbReference>
<gene>
    <name evidence="1" type="ordered locus">CCA_00841</name>
</gene>
<reference evidence="1 2" key="1">
    <citation type="journal article" date="2003" name="Nucleic Acids Res.">
        <title>Genome sequence of Chlamydophila caviae (Chlamydia psittaci GPIC): examining the role of niche-specific genes in the evolution of the Chlamydiaceae.</title>
        <authorList>
            <person name="Read T.D."/>
            <person name="Myers G.S.A."/>
            <person name="Brunham R.C."/>
            <person name="Nelson W.C."/>
            <person name="Paulsen I.T."/>
            <person name="Heidelberg J.F."/>
            <person name="Holtzapple E.K."/>
            <person name="Khouri H.M."/>
            <person name="Federova N.B."/>
            <person name="Carty H.A."/>
            <person name="Umayam L.A."/>
            <person name="Haft D.H."/>
            <person name="Peterson J.D."/>
            <person name="Beanan M.J."/>
            <person name="White O."/>
            <person name="Salzberg S.L."/>
            <person name="Hsia R.-C."/>
            <person name="McClarty G."/>
            <person name="Rank R.G."/>
            <person name="Bavoil P.M."/>
            <person name="Fraser C.M."/>
        </authorList>
    </citation>
    <scope>NUCLEOTIDE SEQUENCE [LARGE SCALE GENOMIC DNA]</scope>
    <source>
        <strain evidence="2">ATCC VR-813 / DSM 19441 / 03DC25 / GPIC</strain>
    </source>
</reference>
<organism evidence="1 2">
    <name type="scientific">Chlamydia caviae (strain ATCC VR-813 / DSM 19441 / 03DC25 / GPIC)</name>
    <name type="common">Chlamydophila caviae</name>
    <dbReference type="NCBI Taxonomy" id="227941"/>
    <lineage>
        <taxon>Bacteria</taxon>
        <taxon>Pseudomonadati</taxon>
        <taxon>Chlamydiota</taxon>
        <taxon>Chlamydiia</taxon>
        <taxon>Chlamydiales</taxon>
        <taxon>Chlamydiaceae</taxon>
        <taxon>Chlamydia/Chlamydophila group</taxon>
        <taxon>Chlamydia</taxon>
    </lineage>
</organism>
<dbReference type="AlphaFoldDB" id="Q821U4"/>
<dbReference type="EMBL" id="AE015925">
    <property type="protein sequence ID" value="AAP05582.1"/>
    <property type="molecule type" value="Genomic_DNA"/>
</dbReference>
<accession>Q821U4</accession>
<evidence type="ECO:0000313" key="2">
    <source>
        <dbReference type="Proteomes" id="UP000002193"/>
    </source>
</evidence>
<keyword evidence="2" id="KW-1185">Reference proteome</keyword>
<proteinExistence type="predicted"/>
<sequence length="49" mass="5694">MPISYSSKSALLSKMQTTMQKTRCYLKKVVLKVHCKIEIFSKTIKKMNV</sequence>
<protein>
    <submittedName>
        <fullName evidence="1">Uncharacterized protein</fullName>
    </submittedName>
</protein>